<dbReference type="Pfam" id="PF20703">
    <property type="entry name" value="nSTAND1"/>
    <property type="match status" value="1"/>
</dbReference>
<dbReference type="Proteomes" id="UP000054196">
    <property type="component" value="Unassembled WGS sequence"/>
</dbReference>
<dbReference type="InterPro" id="IPR027417">
    <property type="entry name" value="P-loop_NTPase"/>
</dbReference>
<organism evidence="2 3">
    <name type="scientific">Punctularia strigosozonata (strain HHB-11173)</name>
    <name type="common">White-rot fungus</name>
    <dbReference type="NCBI Taxonomy" id="741275"/>
    <lineage>
        <taxon>Eukaryota</taxon>
        <taxon>Fungi</taxon>
        <taxon>Dikarya</taxon>
        <taxon>Basidiomycota</taxon>
        <taxon>Agaricomycotina</taxon>
        <taxon>Agaricomycetes</taxon>
        <taxon>Corticiales</taxon>
        <taxon>Punctulariaceae</taxon>
        <taxon>Punctularia</taxon>
    </lineage>
</organism>
<dbReference type="SUPFAM" id="SSF52540">
    <property type="entry name" value="P-loop containing nucleoside triphosphate hydrolases"/>
    <property type="match status" value="1"/>
</dbReference>
<evidence type="ECO:0000313" key="2">
    <source>
        <dbReference type="EMBL" id="EIN03713.1"/>
    </source>
</evidence>
<gene>
    <name evidence="2" type="ORF">PUNSTDRAFT_128644</name>
</gene>
<dbReference type="GeneID" id="18878165"/>
<dbReference type="HOGENOM" id="CLU_753487_0_0_1"/>
<reference evidence="3" key="1">
    <citation type="journal article" date="2012" name="Science">
        <title>The Paleozoic origin of enzymatic lignin decomposition reconstructed from 31 fungal genomes.</title>
        <authorList>
            <person name="Floudas D."/>
            <person name="Binder M."/>
            <person name="Riley R."/>
            <person name="Barry K."/>
            <person name="Blanchette R.A."/>
            <person name="Henrissat B."/>
            <person name="Martinez A.T."/>
            <person name="Otillar R."/>
            <person name="Spatafora J.W."/>
            <person name="Yadav J.S."/>
            <person name="Aerts A."/>
            <person name="Benoit I."/>
            <person name="Boyd A."/>
            <person name="Carlson A."/>
            <person name="Copeland A."/>
            <person name="Coutinho P.M."/>
            <person name="de Vries R.P."/>
            <person name="Ferreira P."/>
            <person name="Findley K."/>
            <person name="Foster B."/>
            <person name="Gaskell J."/>
            <person name="Glotzer D."/>
            <person name="Gorecki P."/>
            <person name="Heitman J."/>
            <person name="Hesse C."/>
            <person name="Hori C."/>
            <person name="Igarashi K."/>
            <person name="Jurgens J.A."/>
            <person name="Kallen N."/>
            <person name="Kersten P."/>
            <person name="Kohler A."/>
            <person name="Kuees U."/>
            <person name="Kumar T.K.A."/>
            <person name="Kuo A."/>
            <person name="LaButti K."/>
            <person name="Larrondo L.F."/>
            <person name="Lindquist E."/>
            <person name="Ling A."/>
            <person name="Lombard V."/>
            <person name="Lucas S."/>
            <person name="Lundell T."/>
            <person name="Martin R."/>
            <person name="McLaughlin D.J."/>
            <person name="Morgenstern I."/>
            <person name="Morin E."/>
            <person name="Murat C."/>
            <person name="Nagy L.G."/>
            <person name="Nolan M."/>
            <person name="Ohm R.A."/>
            <person name="Patyshakuliyeva A."/>
            <person name="Rokas A."/>
            <person name="Ruiz-Duenas F.J."/>
            <person name="Sabat G."/>
            <person name="Salamov A."/>
            <person name="Samejima M."/>
            <person name="Schmutz J."/>
            <person name="Slot J.C."/>
            <person name="St John F."/>
            <person name="Stenlid J."/>
            <person name="Sun H."/>
            <person name="Sun S."/>
            <person name="Syed K."/>
            <person name="Tsang A."/>
            <person name="Wiebenga A."/>
            <person name="Young D."/>
            <person name="Pisabarro A."/>
            <person name="Eastwood D.C."/>
            <person name="Martin F."/>
            <person name="Cullen D."/>
            <person name="Grigoriev I.V."/>
            <person name="Hibbett D.S."/>
        </authorList>
    </citation>
    <scope>NUCLEOTIDE SEQUENCE [LARGE SCALE GENOMIC DNA]</scope>
    <source>
        <strain evidence="3">HHB-11173 SS5</strain>
    </source>
</reference>
<dbReference type="GO" id="GO:0043531">
    <property type="term" value="F:ADP binding"/>
    <property type="evidence" value="ECO:0007669"/>
    <property type="project" value="InterPro"/>
</dbReference>
<sequence length="368" mass="39814">METSSGVNKIQANLTDVYSVVIEIHSLIRARFPDPTEGIPRGVQANTSEAASLQYVPAPPRLYGRDIVVRAAAGKICDAQQRHIALLGTGGIGKTSVALGVVDDLGVKGQNDCYFVRCDTVISDLTLVASILQAMEKNSSDNGDPMKNLKTCLEAASRPIVLVLDNFESPWSLDTPNIQPRLTEVLRTLAAIPKLQLIVTMRGNAPPADGDVPWSVMHLDPLGHIPARELFLSIKPDTSPSEFKDLDLLLQKCDGLPLAIKLLALLKSSSTCGRLLKQWEKQKTSLLKTNHPSESRETSMRVSISMSLQSAPMRRHPDAIPLLAVICRLPDGILGGVEQLEEMDLGFDDVDEALATVLGSGLAFKAEN</sequence>
<dbReference type="OMA" id="RMDMESE"/>
<name>R7S0F6_PUNST</name>
<protein>
    <recommendedName>
        <fullName evidence="1">Novel STAND NTPase 1 domain-containing protein</fullName>
    </recommendedName>
</protein>
<dbReference type="PANTHER" id="PTHR36766">
    <property type="entry name" value="PLANT BROAD-SPECTRUM MILDEW RESISTANCE PROTEIN RPW8"/>
    <property type="match status" value="1"/>
</dbReference>
<dbReference type="Gene3D" id="3.40.50.300">
    <property type="entry name" value="P-loop containing nucleotide triphosphate hydrolases"/>
    <property type="match status" value="1"/>
</dbReference>
<evidence type="ECO:0000313" key="3">
    <source>
        <dbReference type="Proteomes" id="UP000054196"/>
    </source>
</evidence>
<proteinExistence type="predicted"/>
<evidence type="ECO:0000259" key="1">
    <source>
        <dbReference type="Pfam" id="PF20703"/>
    </source>
</evidence>
<keyword evidence="3" id="KW-1185">Reference proteome</keyword>
<dbReference type="RefSeq" id="XP_007388998.1">
    <property type="nucleotide sequence ID" value="XM_007388936.1"/>
</dbReference>
<dbReference type="OrthoDB" id="1534087at2759"/>
<dbReference type="AlphaFoldDB" id="R7S0F6"/>
<dbReference type="eggNOG" id="KOG1399">
    <property type="taxonomic scope" value="Eukaryota"/>
</dbReference>
<dbReference type="PRINTS" id="PR00364">
    <property type="entry name" value="DISEASERSIST"/>
</dbReference>
<dbReference type="KEGG" id="psq:PUNSTDRAFT_128644"/>
<accession>R7S0F6</accession>
<dbReference type="EMBL" id="JH687559">
    <property type="protein sequence ID" value="EIN03713.1"/>
    <property type="molecule type" value="Genomic_DNA"/>
</dbReference>
<dbReference type="PANTHER" id="PTHR36766:SF30">
    <property type="entry name" value="TIR-NBS TYPE DISEASE RESISTANCE PROTEIN-RELATED"/>
    <property type="match status" value="1"/>
</dbReference>
<dbReference type="InterPro" id="IPR049052">
    <property type="entry name" value="nSTAND1"/>
</dbReference>
<feature type="non-terminal residue" evidence="2">
    <location>
        <position position="368"/>
    </location>
</feature>
<feature type="domain" description="Novel STAND NTPase 1" evidence="1">
    <location>
        <begin position="62"/>
        <end position="203"/>
    </location>
</feature>